<dbReference type="RefSeq" id="WP_123141730.1">
    <property type="nucleotide sequence ID" value="NZ_LSYU01000077.1"/>
</dbReference>
<dbReference type="Gene3D" id="3.40.50.1240">
    <property type="entry name" value="Phosphoglycerate mutase-like"/>
    <property type="match status" value="1"/>
</dbReference>
<accession>A0A4R4A5M4</accession>
<dbReference type="PIRSF" id="PIRSF000709">
    <property type="entry name" value="6PFK_2-Ptase"/>
    <property type="match status" value="1"/>
</dbReference>
<protein>
    <submittedName>
        <fullName evidence="1">Alpha-ribazole phosphatase</fullName>
    </submittedName>
</protein>
<dbReference type="SUPFAM" id="SSF53254">
    <property type="entry name" value="Phosphoglycerate mutase-like"/>
    <property type="match status" value="1"/>
</dbReference>
<gene>
    <name evidence="1" type="ORF">EDC29_11346</name>
</gene>
<dbReference type="PANTHER" id="PTHR48100">
    <property type="entry name" value="BROAD-SPECIFICITY PHOSPHATASE YOR283W-RELATED"/>
    <property type="match status" value="1"/>
</dbReference>
<dbReference type="CDD" id="cd07067">
    <property type="entry name" value="HP_PGM_like"/>
    <property type="match status" value="1"/>
</dbReference>
<dbReference type="Proteomes" id="UP000295247">
    <property type="component" value="Unassembled WGS sequence"/>
</dbReference>
<evidence type="ECO:0000313" key="2">
    <source>
        <dbReference type="Proteomes" id="UP000295247"/>
    </source>
</evidence>
<dbReference type="GO" id="GO:0016791">
    <property type="term" value="F:phosphatase activity"/>
    <property type="evidence" value="ECO:0007669"/>
    <property type="project" value="TreeGrafter"/>
</dbReference>
<dbReference type="InterPro" id="IPR029033">
    <property type="entry name" value="His_PPase_superfam"/>
</dbReference>
<dbReference type="AlphaFoldDB" id="A0A4R4A5M4"/>
<dbReference type="SMART" id="SM00855">
    <property type="entry name" value="PGAM"/>
    <property type="match status" value="1"/>
</dbReference>
<dbReference type="InterPro" id="IPR050275">
    <property type="entry name" value="PGM_Phosphatase"/>
</dbReference>
<dbReference type="GO" id="GO:0005737">
    <property type="term" value="C:cytoplasm"/>
    <property type="evidence" value="ECO:0007669"/>
    <property type="project" value="TreeGrafter"/>
</dbReference>
<proteinExistence type="predicted"/>
<dbReference type="EMBL" id="SMDC01000013">
    <property type="protein sequence ID" value="TCW34062.1"/>
    <property type="molecule type" value="Genomic_DNA"/>
</dbReference>
<organism evidence="1 2">
    <name type="scientific">Marichromatium gracile</name>
    <name type="common">Chromatium gracile</name>
    <dbReference type="NCBI Taxonomy" id="1048"/>
    <lineage>
        <taxon>Bacteria</taxon>
        <taxon>Pseudomonadati</taxon>
        <taxon>Pseudomonadota</taxon>
        <taxon>Gammaproteobacteria</taxon>
        <taxon>Chromatiales</taxon>
        <taxon>Chromatiaceae</taxon>
        <taxon>Marichromatium</taxon>
    </lineage>
</organism>
<dbReference type="InterPro" id="IPR013078">
    <property type="entry name" value="His_Pase_superF_clade-1"/>
</dbReference>
<dbReference type="Pfam" id="PF00300">
    <property type="entry name" value="His_Phos_1"/>
    <property type="match status" value="1"/>
</dbReference>
<dbReference type="PANTHER" id="PTHR48100:SF1">
    <property type="entry name" value="HISTIDINE PHOSPHATASE FAMILY PROTEIN-RELATED"/>
    <property type="match status" value="1"/>
</dbReference>
<sequence>MLSLRGRLIDLLRHGEVEGGSRLRGSCDDPLSARGWSQLRAATAGLDEPRLVVSSPLQRCAAFARELAAQRGLELVLEPALAERHFGDWEGCSASELPEDELWRLWDDPLGFTPPGGEPMSDFLARTRAAWRALLEGGGPDALVVTHGGVIRAILAEVLEMPPRAMILLEVAHAGRSRVRVPPSPGRPSLVTHRGP</sequence>
<evidence type="ECO:0000313" key="1">
    <source>
        <dbReference type="EMBL" id="TCW34062.1"/>
    </source>
</evidence>
<reference evidence="1 2" key="1">
    <citation type="submission" date="2019-03" db="EMBL/GenBank/DDBJ databases">
        <title>Genomic Encyclopedia of Type Strains, Phase IV (KMG-IV): sequencing the most valuable type-strain genomes for metagenomic binning, comparative biology and taxonomic classification.</title>
        <authorList>
            <person name="Goeker M."/>
        </authorList>
    </citation>
    <scope>NUCLEOTIDE SEQUENCE [LARGE SCALE GENOMIC DNA]</scope>
    <source>
        <strain evidence="1 2">DSM 203</strain>
    </source>
</reference>
<comment type="caution">
    <text evidence="1">The sequence shown here is derived from an EMBL/GenBank/DDBJ whole genome shotgun (WGS) entry which is preliminary data.</text>
</comment>
<name>A0A4R4A5M4_MARGR</name>